<reference evidence="1" key="1">
    <citation type="submission" date="2022-04" db="EMBL/GenBank/DDBJ databases">
        <title>Jade perch genome.</title>
        <authorList>
            <person name="Chao B."/>
        </authorList>
    </citation>
    <scope>NUCLEOTIDE SEQUENCE</scope>
    <source>
        <strain evidence="1">CB-2022</strain>
    </source>
</reference>
<keyword evidence="2" id="KW-1185">Reference proteome</keyword>
<protein>
    <submittedName>
        <fullName evidence="1">Uncharacterized protein</fullName>
    </submittedName>
</protein>
<gene>
    <name evidence="1" type="ORF">L3Q82_015845</name>
</gene>
<dbReference type="EMBL" id="CM041549">
    <property type="protein sequence ID" value="KAI3357416.1"/>
    <property type="molecule type" value="Genomic_DNA"/>
</dbReference>
<dbReference type="Proteomes" id="UP000831701">
    <property type="component" value="Chromosome 19"/>
</dbReference>
<evidence type="ECO:0000313" key="1">
    <source>
        <dbReference type="EMBL" id="KAI3357416.1"/>
    </source>
</evidence>
<accession>A0ACB8VP78</accession>
<proteinExistence type="predicted"/>
<comment type="caution">
    <text evidence="1">The sequence shown here is derived from an EMBL/GenBank/DDBJ whole genome shotgun (WGS) entry which is preliminary data.</text>
</comment>
<name>A0ACB8VP78_9TELE</name>
<sequence>MLKIQVEGGSAAVTLLDWYDLSSEVILVLERPVPCVDLIDYANRRMTPLPEHEVQQPVSTPLLSGSRLGNTGLSQLRFGNSVLCCMGCFTDISPSTIDPPISNNLSLGCQDFLQSCLLRSTP</sequence>
<evidence type="ECO:0000313" key="2">
    <source>
        <dbReference type="Proteomes" id="UP000831701"/>
    </source>
</evidence>
<organism evidence="1 2">
    <name type="scientific">Scortum barcoo</name>
    <name type="common">barcoo grunter</name>
    <dbReference type="NCBI Taxonomy" id="214431"/>
    <lineage>
        <taxon>Eukaryota</taxon>
        <taxon>Metazoa</taxon>
        <taxon>Chordata</taxon>
        <taxon>Craniata</taxon>
        <taxon>Vertebrata</taxon>
        <taxon>Euteleostomi</taxon>
        <taxon>Actinopterygii</taxon>
        <taxon>Neopterygii</taxon>
        <taxon>Teleostei</taxon>
        <taxon>Neoteleostei</taxon>
        <taxon>Acanthomorphata</taxon>
        <taxon>Eupercaria</taxon>
        <taxon>Centrarchiformes</taxon>
        <taxon>Terapontoidei</taxon>
        <taxon>Terapontidae</taxon>
        <taxon>Scortum</taxon>
    </lineage>
</organism>